<proteinExistence type="predicted"/>
<organism evidence="3 4">
    <name type="scientific">Nocardiopsis ansamitocini</name>
    <dbReference type="NCBI Taxonomy" id="1670832"/>
    <lineage>
        <taxon>Bacteria</taxon>
        <taxon>Bacillati</taxon>
        <taxon>Actinomycetota</taxon>
        <taxon>Actinomycetes</taxon>
        <taxon>Streptosporangiales</taxon>
        <taxon>Nocardiopsidaceae</taxon>
        <taxon>Nocardiopsis</taxon>
    </lineage>
</organism>
<dbReference type="Proteomes" id="UP001165092">
    <property type="component" value="Unassembled WGS sequence"/>
</dbReference>
<dbReference type="PANTHER" id="PTHR36435">
    <property type="entry name" value="SLR1288 PROTEIN"/>
    <property type="match status" value="1"/>
</dbReference>
<name>A0A9W6UKS2_9ACTN</name>
<feature type="domain" description="CAAX prenyl protease 2/Lysostaphin resistance protein A-like" evidence="2">
    <location>
        <begin position="140"/>
        <end position="226"/>
    </location>
</feature>
<evidence type="ECO:0000256" key="1">
    <source>
        <dbReference type="SAM" id="Phobius"/>
    </source>
</evidence>
<feature type="transmembrane region" description="Helical" evidence="1">
    <location>
        <begin position="56"/>
        <end position="78"/>
    </location>
</feature>
<keyword evidence="1" id="KW-0812">Transmembrane</keyword>
<dbReference type="RefSeq" id="WP_285761451.1">
    <property type="nucleotide sequence ID" value="NZ_BSQG01000010.1"/>
</dbReference>
<keyword evidence="1" id="KW-1133">Transmembrane helix</keyword>
<dbReference type="GO" id="GO:0080120">
    <property type="term" value="P:CAAX-box protein maturation"/>
    <property type="evidence" value="ECO:0007669"/>
    <property type="project" value="UniProtKB-ARBA"/>
</dbReference>
<dbReference type="InterPro" id="IPR052710">
    <property type="entry name" value="CAAX_protease"/>
</dbReference>
<dbReference type="PANTHER" id="PTHR36435:SF1">
    <property type="entry name" value="CAAX AMINO TERMINAL PROTEASE FAMILY PROTEIN"/>
    <property type="match status" value="1"/>
</dbReference>
<protein>
    <submittedName>
        <fullName evidence="3">Abortive infection protein</fullName>
    </submittedName>
</protein>
<keyword evidence="1" id="KW-0472">Membrane</keyword>
<dbReference type="AlphaFoldDB" id="A0A9W6UKS2"/>
<dbReference type="GO" id="GO:0004175">
    <property type="term" value="F:endopeptidase activity"/>
    <property type="evidence" value="ECO:0007669"/>
    <property type="project" value="UniProtKB-ARBA"/>
</dbReference>
<dbReference type="InterPro" id="IPR003675">
    <property type="entry name" value="Rce1/LyrA-like_dom"/>
</dbReference>
<accession>A0A9W6UKS2</accession>
<feature type="transmembrane region" description="Helical" evidence="1">
    <location>
        <begin position="214"/>
        <end position="234"/>
    </location>
</feature>
<dbReference type="Pfam" id="PF02517">
    <property type="entry name" value="Rce1-like"/>
    <property type="match status" value="1"/>
</dbReference>
<feature type="transmembrane region" description="Helical" evidence="1">
    <location>
        <begin position="127"/>
        <end position="150"/>
    </location>
</feature>
<comment type="caution">
    <text evidence="3">The sequence shown here is derived from an EMBL/GenBank/DDBJ whole genome shotgun (WGS) entry which is preliminary data.</text>
</comment>
<evidence type="ECO:0000259" key="2">
    <source>
        <dbReference type="Pfam" id="PF02517"/>
    </source>
</evidence>
<evidence type="ECO:0000313" key="3">
    <source>
        <dbReference type="EMBL" id="GLU49908.1"/>
    </source>
</evidence>
<evidence type="ECO:0000313" key="4">
    <source>
        <dbReference type="Proteomes" id="UP001165092"/>
    </source>
</evidence>
<feature type="transmembrane region" description="Helical" evidence="1">
    <location>
        <begin position="162"/>
        <end position="185"/>
    </location>
</feature>
<feature type="transmembrane region" description="Helical" evidence="1">
    <location>
        <begin position="90"/>
        <end position="115"/>
    </location>
</feature>
<reference evidence="3" key="1">
    <citation type="submission" date="2023-02" db="EMBL/GenBank/DDBJ databases">
        <title>Nocardiopsis ansamitocini NBRC 112285.</title>
        <authorList>
            <person name="Ichikawa N."/>
            <person name="Sato H."/>
            <person name="Tonouchi N."/>
        </authorList>
    </citation>
    <scope>NUCLEOTIDE SEQUENCE</scope>
    <source>
        <strain evidence="3">NBRC 112285</strain>
    </source>
</reference>
<keyword evidence="4" id="KW-1185">Reference proteome</keyword>
<sequence length="238" mass="24564">MNRSHSSLRDEPGTPLNAPRPGWIELVVGLVVMALVTFSLASLLNQLGMSGPTAGIVSGLLSGGAGLVAFAVAALVRVRSWRAFGVRPTTVRWLLMGVAGGFLALIAKIVTVPLFTALFDVETDTQASYVAGASAGAGALVLMMLTLAVITPIGEEFLFRGVVTTVLLRYGALVGVVGSAVVFALMHGVNVVFPSALIVGLITAELYRRSGSVWPGVVVHAVNNAIGIAIFALVPTAM</sequence>
<feature type="transmembrane region" description="Helical" evidence="1">
    <location>
        <begin position="21"/>
        <end position="44"/>
    </location>
</feature>
<gene>
    <name evidence="3" type="ORF">Nans01_42590</name>
</gene>
<dbReference type="EMBL" id="BSQG01000010">
    <property type="protein sequence ID" value="GLU49908.1"/>
    <property type="molecule type" value="Genomic_DNA"/>
</dbReference>